<dbReference type="AlphaFoldDB" id="A0A091BH96"/>
<dbReference type="Proteomes" id="UP000029391">
    <property type="component" value="Unassembled WGS sequence"/>
</dbReference>
<dbReference type="InterPro" id="IPR015996">
    <property type="entry name" value="UCP028451"/>
</dbReference>
<protein>
    <recommendedName>
        <fullName evidence="3">TIGR02453 family protein</fullName>
    </recommendedName>
</protein>
<dbReference type="NCBIfam" id="TIGR02453">
    <property type="entry name" value="TIGR02453 family protein"/>
    <property type="match status" value="1"/>
</dbReference>
<dbReference type="eggNOG" id="COG5587">
    <property type="taxonomic scope" value="Bacteria"/>
</dbReference>
<accession>A0A091BH96</accession>
<evidence type="ECO:0000313" key="1">
    <source>
        <dbReference type="EMBL" id="KFN50897.1"/>
    </source>
</evidence>
<dbReference type="Pfam" id="PF09365">
    <property type="entry name" value="DUF2461"/>
    <property type="match status" value="1"/>
</dbReference>
<gene>
    <name evidence="1" type="ORF">P873_00685</name>
</gene>
<comment type="caution">
    <text evidence="1">The sequence shown here is derived from an EMBL/GenBank/DDBJ whole genome shotgun (WGS) entry which is preliminary data.</text>
</comment>
<dbReference type="PANTHER" id="PTHR36452">
    <property type="entry name" value="CHROMOSOME 12, WHOLE GENOME SHOTGUN SEQUENCE"/>
    <property type="match status" value="1"/>
</dbReference>
<keyword evidence="2" id="KW-1185">Reference proteome</keyword>
<dbReference type="EMBL" id="AWXU01000014">
    <property type="protein sequence ID" value="KFN50897.1"/>
    <property type="molecule type" value="Genomic_DNA"/>
</dbReference>
<evidence type="ECO:0008006" key="3">
    <source>
        <dbReference type="Google" id="ProtNLM"/>
    </source>
</evidence>
<dbReference type="OrthoDB" id="9794241at2"/>
<proteinExistence type="predicted"/>
<organism evidence="1 2">
    <name type="scientific">Arenimonas composti TR7-09 = DSM 18010</name>
    <dbReference type="NCBI Taxonomy" id="1121013"/>
    <lineage>
        <taxon>Bacteria</taxon>
        <taxon>Pseudomonadati</taxon>
        <taxon>Pseudomonadota</taxon>
        <taxon>Gammaproteobacteria</taxon>
        <taxon>Lysobacterales</taxon>
        <taxon>Lysobacteraceae</taxon>
        <taxon>Arenimonas</taxon>
    </lineage>
</organism>
<name>A0A091BH96_9GAMM</name>
<reference evidence="1 2" key="1">
    <citation type="submission" date="2013-09" db="EMBL/GenBank/DDBJ databases">
        <title>Genome sequencing of Arenimonas composti.</title>
        <authorList>
            <person name="Chen F."/>
            <person name="Wang G."/>
        </authorList>
    </citation>
    <scope>NUCLEOTIDE SEQUENCE [LARGE SCALE GENOMIC DNA]</scope>
    <source>
        <strain evidence="1 2">TR7-09</strain>
    </source>
</reference>
<dbReference type="PANTHER" id="PTHR36452:SF1">
    <property type="entry name" value="DUF2461 DOMAIN-CONTAINING PROTEIN"/>
    <property type="match status" value="1"/>
</dbReference>
<dbReference type="PIRSF" id="PIRSF028451">
    <property type="entry name" value="UCP028451"/>
    <property type="match status" value="1"/>
</dbReference>
<dbReference type="InterPro" id="IPR012808">
    <property type="entry name" value="CHP02453"/>
</dbReference>
<sequence length="227" mass="25916">MSSYFSEDTFRFLRALKSNNRRDWFEAHRADYLQHLRDPFLRLIGELQPGLAGISPHYRADPRGNGGSLFRIHRDTRFANDKTPYKTWGGARFFHERAKQVHAPSFYLHLEPGGCFIGAGLWHPEPETQRRIRAFLFDNPAGWTAATRSAAFRRRFALTGDSLVRPPRGYPADHPLIDDLKRKDFVATAPLADELVLGPRLRQAVISHFTGLAPLVDYLCAALDLEF</sequence>
<dbReference type="RefSeq" id="WP_026815849.1">
    <property type="nucleotide sequence ID" value="NZ_AUFF01000001.1"/>
</dbReference>
<evidence type="ECO:0000313" key="2">
    <source>
        <dbReference type="Proteomes" id="UP000029391"/>
    </source>
</evidence>
<dbReference type="STRING" id="1121013.GCA_000426365_00299"/>